<sequence>MSAPYAHELQIACLAVQRASILTKTVLRSILKANVDNNNETSGSNPSSITKTDQSPVTIADFAAQSLLISAIHSAFPTDLLVGEENSDDLRANPSLRDLVWETVQNTHLDDESEALIARPQSVEDMMDLIDLGGKGQGDKKGRVWMMDPIDGTKTFLRNQQFAVSLALVEDGKEAVGVVGGPNLRLDEGRAREDVVDEEGFGIMLCAVKGQGTYLRTIGREGLLSATRLEPWPKIADAEDLKWIESSINKAQSHEKARRLAAEVGGDYPGTDLYCSQIRYLACALTGAVQVRIPADKNKASYAWDHAGGQLLYTEAGGVVTDLNGEETDFGVGRTLGNNWGYVIARREVLSRILEVVKAIVEADKSNGP</sequence>
<organism evidence="7 8">
    <name type="scientific">Amylocarpus encephaloides</name>
    <dbReference type="NCBI Taxonomy" id="45428"/>
    <lineage>
        <taxon>Eukaryota</taxon>
        <taxon>Fungi</taxon>
        <taxon>Dikarya</taxon>
        <taxon>Ascomycota</taxon>
        <taxon>Pezizomycotina</taxon>
        <taxon>Leotiomycetes</taxon>
        <taxon>Helotiales</taxon>
        <taxon>Helotiales incertae sedis</taxon>
        <taxon>Amylocarpus</taxon>
    </lineage>
</organism>
<keyword evidence="3 6" id="KW-0479">Metal-binding</keyword>
<dbReference type="GO" id="GO:0000103">
    <property type="term" value="P:sulfate assimilation"/>
    <property type="evidence" value="ECO:0007669"/>
    <property type="project" value="TreeGrafter"/>
</dbReference>
<evidence type="ECO:0000313" key="7">
    <source>
        <dbReference type="EMBL" id="KAG9231447.1"/>
    </source>
</evidence>
<evidence type="ECO:0000256" key="5">
    <source>
        <dbReference type="ARBA" id="ARBA00022842"/>
    </source>
</evidence>
<feature type="binding site" evidence="6">
    <location>
        <position position="305"/>
    </location>
    <ligand>
        <name>Mg(2+)</name>
        <dbReference type="ChEBI" id="CHEBI:18420"/>
        <label>1</label>
        <note>catalytic</note>
    </ligand>
</feature>
<comment type="caution">
    <text evidence="7">The sequence shown here is derived from an EMBL/GenBank/DDBJ whole genome shotgun (WGS) entry which is preliminary data.</text>
</comment>
<proteinExistence type="inferred from homology"/>
<reference evidence="7" key="1">
    <citation type="journal article" date="2021" name="IMA Fungus">
        <title>Genomic characterization of three marine fungi, including Emericellopsis atlantica sp. nov. with signatures of a generalist lifestyle and marine biomass degradation.</title>
        <authorList>
            <person name="Hagestad O.C."/>
            <person name="Hou L."/>
            <person name="Andersen J.H."/>
            <person name="Hansen E.H."/>
            <person name="Altermark B."/>
            <person name="Li C."/>
            <person name="Kuhnert E."/>
            <person name="Cox R.J."/>
            <person name="Crous P.W."/>
            <person name="Spatafora J.W."/>
            <person name="Lail K."/>
            <person name="Amirebrahimi M."/>
            <person name="Lipzen A."/>
            <person name="Pangilinan J."/>
            <person name="Andreopoulos W."/>
            <person name="Hayes R.D."/>
            <person name="Ng V."/>
            <person name="Grigoriev I.V."/>
            <person name="Jackson S.A."/>
            <person name="Sutton T.D.S."/>
            <person name="Dobson A.D.W."/>
            <person name="Rama T."/>
        </authorList>
    </citation>
    <scope>NUCLEOTIDE SEQUENCE</scope>
    <source>
        <strain evidence="7">TRa018bII</strain>
    </source>
</reference>
<keyword evidence="4" id="KW-0378">Hydrolase</keyword>
<dbReference type="CDD" id="cd01517">
    <property type="entry name" value="PAP_phosphatase"/>
    <property type="match status" value="1"/>
</dbReference>
<evidence type="ECO:0000313" key="8">
    <source>
        <dbReference type="Proteomes" id="UP000824998"/>
    </source>
</evidence>
<feature type="binding site" evidence="6">
    <location>
        <position position="151"/>
    </location>
    <ligand>
        <name>Mg(2+)</name>
        <dbReference type="ChEBI" id="CHEBI:18420"/>
        <label>1</label>
        <note>catalytic</note>
    </ligand>
</feature>
<gene>
    <name evidence="7" type="ORF">BJ875DRAFT_117606</name>
</gene>
<comment type="similarity">
    <text evidence="2">Belongs to the inositol monophosphatase superfamily.</text>
</comment>
<dbReference type="Gene3D" id="3.30.540.10">
    <property type="entry name" value="Fructose-1,6-Bisphosphatase, subunit A, domain 1"/>
    <property type="match status" value="1"/>
</dbReference>
<dbReference type="PROSITE" id="PS00629">
    <property type="entry name" value="IMP_1"/>
    <property type="match status" value="1"/>
</dbReference>
<dbReference type="InterPro" id="IPR051090">
    <property type="entry name" value="Inositol_monoP_superfamily"/>
</dbReference>
<evidence type="ECO:0000256" key="4">
    <source>
        <dbReference type="ARBA" id="ARBA00022801"/>
    </source>
</evidence>
<evidence type="ECO:0000256" key="1">
    <source>
        <dbReference type="ARBA" id="ARBA00001946"/>
    </source>
</evidence>
<evidence type="ECO:0000256" key="3">
    <source>
        <dbReference type="ARBA" id="ARBA00022723"/>
    </source>
</evidence>
<dbReference type="GO" id="GO:0008441">
    <property type="term" value="F:3'(2'),5'-bisphosphate nucleotidase activity"/>
    <property type="evidence" value="ECO:0007669"/>
    <property type="project" value="TreeGrafter"/>
</dbReference>
<keyword evidence="5 6" id="KW-0460">Magnesium</keyword>
<dbReference type="PANTHER" id="PTHR43200">
    <property type="entry name" value="PHOSPHATASE"/>
    <property type="match status" value="1"/>
</dbReference>
<evidence type="ECO:0008006" key="9">
    <source>
        <dbReference type="Google" id="ProtNLM"/>
    </source>
</evidence>
<feature type="binding site" evidence="6">
    <location>
        <position position="150"/>
    </location>
    <ligand>
        <name>Mg(2+)</name>
        <dbReference type="ChEBI" id="CHEBI:18420"/>
        <label>1</label>
        <note>catalytic</note>
    </ligand>
</feature>
<dbReference type="AlphaFoldDB" id="A0A9P8C2U6"/>
<keyword evidence="8" id="KW-1185">Reference proteome</keyword>
<dbReference type="SUPFAM" id="SSF56655">
    <property type="entry name" value="Carbohydrate phosphatase"/>
    <property type="match status" value="1"/>
</dbReference>
<comment type="cofactor">
    <cofactor evidence="1 6">
        <name>Mg(2+)</name>
        <dbReference type="ChEBI" id="CHEBI:18420"/>
    </cofactor>
</comment>
<name>A0A9P8C2U6_9HELO</name>
<dbReference type="InterPro" id="IPR020583">
    <property type="entry name" value="Inositol_monoP_metal-BS"/>
</dbReference>
<feature type="binding site" evidence="6">
    <location>
        <position position="84"/>
    </location>
    <ligand>
        <name>Mg(2+)</name>
        <dbReference type="ChEBI" id="CHEBI:18420"/>
        <label>1</label>
        <note>catalytic</note>
    </ligand>
</feature>
<dbReference type="Gene3D" id="3.40.190.80">
    <property type="match status" value="1"/>
</dbReference>
<dbReference type="GO" id="GO:0046872">
    <property type="term" value="F:metal ion binding"/>
    <property type="evidence" value="ECO:0007669"/>
    <property type="project" value="UniProtKB-KW"/>
</dbReference>
<accession>A0A9P8C2U6</accession>
<feature type="binding site" evidence="6">
    <location>
        <position position="148"/>
    </location>
    <ligand>
        <name>Mg(2+)</name>
        <dbReference type="ChEBI" id="CHEBI:18420"/>
        <label>1</label>
        <note>catalytic</note>
    </ligand>
</feature>
<dbReference type="EMBL" id="MU251601">
    <property type="protein sequence ID" value="KAG9231447.1"/>
    <property type="molecule type" value="Genomic_DNA"/>
</dbReference>
<evidence type="ECO:0000256" key="2">
    <source>
        <dbReference type="ARBA" id="ARBA00009759"/>
    </source>
</evidence>
<evidence type="ECO:0000256" key="6">
    <source>
        <dbReference type="PIRSR" id="PIRSR600760-2"/>
    </source>
</evidence>
<dbReference type="OrthoDB" id="411145at2759"/>
<dbReference type="PRINTS" id="PR00377">
    <property type="entry name" value="IMPHPHTASES"/>
</dbReference>
<dbReference type="Pfam" id="PF00459">
    <property type="entry name" value="Inositol_P"/>
    <property type="match status" value="1"/>
</dbReference>
<dbReference type="InterPro" id="IPR000760">
    <property type="entry name" value="Inositol_monophosphatase-like"/>
</dbReference>
<dbReference type="PANTHER" id="PTHR43200:SF2">
    <property type="entry name" value="3'(2'),5'-BISPHOSPHATE NUCLEOTIDASE"/>
    <property type="match status" value="1"/>
</dbReference>
<dbReference type="Proteomes" id="UP000824998">
    <property type="component" value="Unassembled WGS sequence"/>
</dbReference>
<protein>
    <recommendedName>
        <fullName evidence="9">3'(2'),5'-bisphosphate nucleotidase</fullName>
    </recommendedName>
</protein>